<dbReference type="SUPFAM" id="SSF53850">
    <property type="entry name" value="Periplasmic binding protein-like II"/>
    <property type="match status" value="1"/>
</dbReference>
<name>X1D2Z4_9ZZZZ</name>
<protein>
    <submittedName>
        <fullName evidence="1">Uncharacterized protein</fullName>
    </submittedName>
</protein>
<organism evidence="1">
    <name type="scientific">marine sediment metagenome</name>
    <dbReference type="NCBI Taxonomy" id="412755"/>
    <lineage>
        <taxon>unclassified sequences</taxon>
        <taxon>metagenomes</taxon>
        <taxon>ecological metagenomes</taxon>
    </lineage>
</organism>
<feature type="non-terminal residue" evidence="1">
    <location>
        <position position="1"/>
    </location>
</feature>
<accession>X1D2Z4</accession>
<reference evidence="1" key="1">
    <citation type="journal article" date="2014" name="Front. Microbiol.">
        <title>High frequency of phylogenetically diverse reductive dehalogenase-homologous genes in deep subseafloor sedimentary metagenomes.</title>
        <authorList>
            <person name="Kawai M."/>
            <person name="Futagami T."/>
            <person name="Toyoda A."/>
            <person name="Takaki Y."/>
            <person name="Nishi S."/>
            <person name="Hori S."/>
            <person name="Arai W."/>
            <person name="Tsubouchi T."/>
            <person name="Morono Y."/>
            <person name="Uchiyama I."/>
            <person name="Ito T."/>
            <person name="Fujiyama A."/>
            <person name="Inagaki F."/>
            <person name="Takami H."/>
        </authorList>
    </citation>
    <scope>NUCLEOTIDE SEQUENCE</scope>
    <source>
        <strain evidence="1">Expedition CK06-06</strain>
    </source>
</reference>
<comment type="caution">
    <text evidence="1">The sequence shown here is derived from an EMBL/GenBank/DDBJ whole genome shotgun (WGS) entry which is preliminary data.</text>
</comment>
<gene>
    <name evidence="1" type="ORF">S01H4_43503</name>
</gene>
<dbReference type="Gene3D" id="3.40.190.10">
    <property type="entry name" value="Periplasmic binding protein-like II"/>
    <property type="match status" value="1"/>
</dbReference>
<sequence>CYGSELEAVNEFIQYMLTEEVQIDWTSNTDTFPVLENIDRNEKVRNDDIVYGAFQQAKLCRGKPHEELIRVIRDAIRDNVKNVISGDMLPGDAALKIQEDALRLRSGAISVEEAAEVEETEEAVDAEEIE</sequence>
<dbReference type="AlphaFoldDB" id="X1D2Z4"/>
<proteinExistence type="predicted"/>
<evidence type="ECO:0000313" key="1">
    <source>
        <dbReference type="EMBL" id="GAG99452.1"/>
    </source>
</evidence>
<dbReference type="EMBL" id="BART01024008">
    <property type="protein sequence ID" value="GAG99452.1"/>
    <property type="molecule type" value="Genomic_DNA"/>
</dbReference>